<evidence type="ECO:0000313" key="2">
    <source>
        <dbReference type="EMBL" id="CCM06521.1"/>
    </source>
</evidence>
<dbReference type="Proteomes" id="UP000006352">
    <property type="component" value="Unassembled WGS sequence"/>
</dbReference>
<dbReference type="AlphaFoldDB" id="J4ICJ5"/>
<evidence type="ECO:0000313" key="3">
    <source>
        <dbReference type="Proteomes" id="UP000006352"/>
    </source>
</evidence>
<dbReference type="EMBL" id="HE797373">
    <property type="protein sequence ID" value="CCM06521.1"/>
    <property type="molecule type" value="Genomic_DNA"/>
</dbReference>
<protein>
    <submittedName>
        <fullName evidence="2">Uncharacterized protein</fullName>
    </submittedName>
</protein>
<dbReference type="GeneID" id="24101421"/>
<keyword evidence="3" id="KW-1185">Reference proteome</keyword>
<dbReference type="HOGENOM" id="CLU_1510637_0_0_1"/>
<evidence type="ECO:0000256" key="1">
    <source>
        <dbReference type="SAM" id="MobiDB-lite"/>
    </source>
</evidence>
<dbReference type="RefSeq" id="XP_012185804.1">
    <property type="nucleotide sequence ID" value="XM_012330414.1"/>
</dbReference>
<proteinExistence type="predicted"/>
<feature type="region of interest" description="Disordered" evidence="1">
    <location>
        <begin position="1"/>
        <end position="31"/>
    </location>
</feature>
<name>J4ICJ5_9APHY</name>
<organism evidence="2 3">
    <name type="scientific">Fibroporia radiculosa</name>
    <dbReference type="NCBI Taxonomy" id="599839"/>
    <lineage>
        <taxon>Eukaryota</taxon>
        <taxon>Fungi</taxon>
        <taxon>Dikarya</taxon>
        <taxon>Basidiomycota</taxon>
        <taxon>Agaricomycotina</taxon>
        <taxon>Agaricomycetes</taxon>
        <taxon>Polyporales</taxon>
        <taxon>Fibroporiaceae</taxon>
        <taxon>Fibroporia</taxon>
    </lineage>
</organism>
<dbReference type="InParanoid" id="J4ICJ5"/>
<accession>J4ICJ5</accession>
<dbReference type="OrthoDB" id="2627879at2759"/>
<sequence length="190" mass="20978">MSLTASTRDHPKENHLDHPKVDPTVHPKANPIVHTKPDPIVLPGDGHVDHPQVDRADHFIKDHVDSLKEWLLEHISHSDKIAVRGVSRDANAIPFNVLLFRHVDIGGNVDVHSLKVDVDVHLIVPILGKIELGSVKGNIGDGLTLNVDVHLIASGSVTFKLMHSNQLWADIVLKTKVGNWNQTEHLVDLP</sequence>
<dbReference type="STRING" id="599839.J4ICJ5"/>
<feature type="compositionally biased region" description="Basic and acidic residues" evidence="1">
    <location>
        <begin position="7"/>
        <end position="25"/>
    </location>
</feature>
<reference evidence="2 3" key="1">
    <citation type="journal article" date="2012" name="Appl. Environ. Microbiol.">
        <title>Short-read sequencing for genomic analysis of the brown rot fungus Fibroporia radiculosa.</title>
        <authorList>
            <person name="Tang J.D."/>
            <person name="Perkins A.D."/>
            <person name="Sonstegard T.S."/>
            <person name="Schroeder S.G."/>
            <person name="Burgess S.C."/>
            <person name="Diehl S.V."/>
        </authorList>
    </citation>
    <scope>NUCLEOTIDE SEQUENCE [LARGE SCALE GENOMIC DNA]</scope>
    <source>
        <strain evidence="2 3">TFFH 294</strain>
    </source>
</reference>
<gene>
    <name evidence="2" type="ORF">FIBRA_08793</name>
</gene>